<keyword evidence="2" id="KW-0472">Membrane</keyword>
<keyword evidence="2" id="KW-0812">Transmembrane</keyword>
<feature type="region of interest" description="Disordered" evidence="1">
    <location>
        <begin position="1"/>
        <end position="24"/>
    </location>
</feature>
<sequence>MLRKLEENLDLPPSTPPRNEPSTLLTPTIPPLFKPLIPFIKLQLCLCNYLVTIPFEWDEDKNRVRLLKSKKHLRLCKAQITIHVAYTLLMMGHFLSPENQKTTKNATRMVGLAFLVCFGATMLMRLAFWQRKAEVVHLLNNYVAFENTYFPPCRPQLKGDKVSKALMTLGLLTSAGLPGLMCTMLFVSPCKPPHLAYILFSEGVDGEGCAVPRWPIRVSLLLFDTWMWANCITPACFFAFQVFFPGLKCLSFYIQRLNSVFHCHPGTPTFVSTAAKDRFCFHVYQHLRILGKLYNFCLQSIFIPTQISAACMVIIIGLYTCIKLHSQVPMPGFAFFPLLSLDGFAMIFISQVAAGVLTRSKSFVEGTRKSKSYRRRSWFRKMARASYLIKIRFGSTNFIDKMTPLVYMNFCLTQTVSLIILT</sequence>
<gene>
    <name evidence="3" type="ORF">Fcan01_13580</name>
</gene>
<protein>
    <submittedName>
        <fullName evidence="3">Uncharacterized protein</fullName>
    </submittedName>
</protein>
<name>A0A226E138_FOLCA</name>
<evidence type="ECO:0000313" key="4">
    <source>
        <dbReference type="Proteomes" id="UP000198287"/>
    </source>
</evidence>
<feature type="transmembrane region" description="Helical" evidence="2">
    <location>
        <begin position="226"/>
        <end position="247"/>
    </location>
</feature>
<proteinExistence type="predicted"/>
<dbReference type="Proteomes" id="UP000198287">
    <property type="component" value="Unassembled WGS sequence"/>
</dbReference>
<comment type="caution">
    <text evidence="3">The sequence shown here is derived from an EMBL/GenBank/DDBJ whole genome shotgun (WGS) entry which is preliminary data.</text>
</comment>
<dbReference type="OrthoDB" id="8297494at2759"/>
<feature type="transmembrane region" description="Helical" evidence="2">
    <location>
        <begin position="108"/>
        <end position="128"/>
    </location>
</feature>
<feature type="transmembrane region" description="Helical" evidence="2">
    <location>
        <begin position="296"/>
        <end position="320"/>
    </location>
</feature>
<keyword evidence="4" id="KW-1185">Reference proteome</keyword>
<feature type="transmembrane region" description="Helical" evidence="2">
    <location>
        <begin position="165"/>
        <end position="187"/>
    </location>
</feature>
<evidence type="ECO:0000313" key="3">
    <source>
        <dbReference type="EMBL" id="OXA51442.1"/>
    </source>
</evidence>
<reference evidence="3 4" key="1">
    <citation type="submission" date="2015-12" db="EMBL/GenBank/DDBJ databases">
        <title>The genome of Folsomia candida.</title>
        <authorList>
            <person name="Faddeeva A."/>
            <person name="Derks M.F."/>
            <person name="Anvar Y."/>
            <person name="Smit S."/>
            <person name="Van Straalen N."/>
            <person name="Roelofs D."/>
        </authorList>
    </citation>
    <scope>NUCLEOTIDE SEQUENCE [LARGE SCALE GENOMIC DNA]</scope>
    <source>
        <strain evidence="3 4">VU population</strain>
        <tissue evidence="3">Whole body</tissue>
    </source>
</reference>
<dbReference type="AlphaFoldDB" id="A0A226E138"/>
<keyword evidence="2" id="KW-1133">Transmembrane helix</keyword>
<evidence type="ECO:0000256" key="1">
    <source>
        <dbReference type="SAM" id="MobiDB-lite"/>
    </source>
</evidence>
<organism evidence="3 4">
    <name type="scientific">Folsomia candida</name>
    <name type="common">Springtail</name>
    <dbReference type="NCBI Taxonomy" id="158441"/>
    <lineage>
        <taxon>Eukaryota</taxon>
        <taxon>Metazoa</taxon>
        <taxon>Ecdysozoa</taxon>
        <taxon>Arthropoda</taxon>
        <taxon>Hexapoda</taxon>
        <taxon>Collembola</taxon>
        <taxon>Entomobryomorpha</taxon>
        <taxon>Isotomoidea</taxon>
        <taxon>Isotomidae</taxon>
        <taxon>Proisotominae</taxon>
        <taxon>Folsomia</taxon>
    </lineage>
</organism>
<feature type="transmembrane region" description="Helical" evidence="2">
    <location>
        <begin position="78"/>
        <end position="96"/>
    </location>
</feature>
<feature type="transmembrane region" description="Helical" evidence="2">
    <location>
        <begin position="332"/>
        <end position="357"/>
    </location>
</feature>
<evidence type="ECO:0000256" key="2">
    <source>
        <dbReference type="SAM" id="Phobius"/>
    </source>
</evidence>
<dbReference type="EMBL" id="LNIX01000007">
    <property type="protein sequence ID" value="OXA51442.1"/>
    <property type="molecule type" value="Genomic_DNA"/>
</dbReference>
<accession>A0A226E138</accession>